<dbReference type="PROSITE" id="PS00226">
    <property type="entry name" value="IF_ROD_1"/>
    <property type="match status" value="1"/>
</dbReference>
<feature type="coiled-coil region" evidence="6">
    <location>
        <begin position="251"/>
        <end position="338"/>
    </location>
</feature>
<accession>A0A7K5E8C0</accession>
<dbReference type="PROSITE" id="PS51842">
    <property type="entry name" value="IF_ROD_2"/>
    <property type="match status" value="1"/>
</dbReference>
<evidence type="ECO:0000256" key="5">
    <source>
        <dbReference type="RuleBase" id="RU000685"/>
    </source>
</evidence>
<dbReference type="SUPFAM" id="SSF64593">
    <property type="entry name" value="Intermediate filament protein, coiled coil region"/>
    <property type="match status" value="2"/>
</dbReference>
<dbReference type="SMART" id="SM01391">
    <property type="entry name" value="Filament"/>
    <property type="match status" value="1"/>
</dbReference>
<dbReference type="PRINTS" id="PR01248">
    <property type="entry name" value="TYPE1KERATIN"/>
</dbReference>
<dbReference type="GO" id="GO:0005198">
    <property type="term" value="F:structural molecule activity"/>
    <property type="evidence" value="ECO:0007669"/>
    <property type="project" value="InterPro"/>
</dbReference>
<feature type="non-terminal residue" evidence="8">
    <location>
        <position position="1"/>
    </location>
</feature>
<dbReference type="InterPro" id="IPR002957">
    <property type="entry name" value="Keratin_I"/>
</dbReference>
<evidence type="ECO:0000256" key="3">
    <source>
        <dbReference type="ARBA" id="ARBA00022754"/>
    </source>
</evidence>
<dbReference type="Gene3D" id="1.20.5.1160">
    <property type="entry name" value="Vasodilator-stimulated phosphoprotein"/>
    <property type="match status" value="1"/>
</dbReference>
<evidence type="ECO:0000259" key="7">
    <source>
        <dbReference type="PROSITE" id="PS51842"/>
    </source>
</evidence>
<dbReference type="Gene3D" id="1.20.5.500">
    <property type="entry name" value="Single helix bin"/>
    <property type="match status" value="1"/>
</dbReference>
<evidence type="ECO:0000256" key="1">
    <source>
        <dbReference type="ARBA" id="ARBA00022553"/>
    </source>
</evidence>
<feature type="domain" description="IF rod" evidence="7">
    <location>
        <begin position="35"/>
        <end position="341"/>
    </location>
</feature>
<keyword evidence="2" id="KW-0416">Keratin</keyword>
<dbReference type="InterPro" id="IPR039008">
    <property type="entry name" value="IF_rod_dom"/>
</dbReference>
<feature type="coiled-coil region" evidence="6">
    <location>
        <begin position="32"/>
        <end position="73"/>
    </location>
</feature>
<gene>
    <name evidence="8" type="primary">Krt18</name>
    <name evidence="8" type="ORF">POLCAE_R06896</name>
</gene>
<sequence>LSSSGAAFGAGYGAGYGAGLGGSVFLGGSGAVANEKEAMQDLNDRLATYLEQVRSLERENRRLETQIREFMAQKGPSAHDWSPQWELIEELRDKILESAVENARTVLQIDNARLAADDFRVKFEAELAIRLSVDADIAGLRKVLDDTNMARLQLEGDIEALREELILLRKDHDQEVQDLRAQVSQSALTVEVDAPRSQDLGKVLGELRAQYDALAQKNLEDLEKQWGQQITETTLEVTQSTKDLDTARGTVGTLRRSLQTLEIDLEALRNQNAGLEAALAEAKARAGAHLAQVQVQVSAAEAELRDVRAQLQRQNEQHRELLGLKDRLEAEIATYRQLLEG</sequence>
<dbReference type="InterPro" id="IPR018039">
    <property type="entry name" value="IF_conserved"/>
</dbReference>
<protein>
    <submittedName>
        <fullName evidence="8">K1C18 protein</fullName>
    </submittedName>
</protein>
<evidence type="ECO:0000313" key="9">
    <source>
        <dbReference type="Proteomes" id="UP000573697"/>
    </source>
</evidence>
<dbReference type="GO" id="GO:0045104">
    <property type="term" value="P:intermediate filament cytoskeleton organization"/>
    <property type="evidence" value="ECO:0007669"/>
    <property type="project" value="TreeGrafter"/>
</dbReference>
<evidence type="ECO:0000313" key="8">
    <source>
        <dbReference type="EMBL" id="NWS28095.1"/>
    </source>
</evidence>
<proteinExistence type="inferred from homology"/>
<dbReference type="PANTHER" id="PTHR23239:SF349">
    <property type="entry name" value="KERATIN, TYPE I CYTOSKELETAL 18"/>
    <property type="match status" value="1"/>
</dbReference>
<dbReference type="PANTHER" id="PTHR23239">
    <property type="entry name" value="INTERMEDIATE FILAMENT"/>
    <property type="match status" value="1"/>
</dbReference>
<feature type="non-terminal residue" evidence="8">
    <location>
        <position position="341"/>
    </location>
</feature>
<dbReference type="AlphaFoldDB" id="A0A7K5E8C0"/>
<dbReference type="FunFam" id="1.20.5.1160:FF:000002">
    <property type="entry name" value="Type I keratin 10"/>
    <property type="match status" value="1"/>
</dbReference>
<comment type="caution">
    <text evidence="8">The sequence shown here is derived from an EMBL/GenBank/DDBJ whole genome shotgun (WGS) entry which is preliminary data.</text>
</comment>
<dbReference type="GO" id="GO:0045095">
    <property type="term" value="C:keratin filament"/>
    <property type="evidence" value="ECO:0007669"/>
    <property type="project" value="TreeGrafter"/>
</dbReference>
<dbReference type="Pfam" id="PF00038">
    <property type="entry name" value="Filament"/>
    <property type="match status" value="1"/>
</dbReference>
<evidence type="ECO:0000256" key="4">
    <source>
        <dbReference type="ARBA" id="ARBA00023054"/>
    </source>
</evidence>
<evidence type="ECO:0000256" key="6">
    <source>
        <dbReference type="SAM" id="Coils"/>
    </source>
</evidence>
<organism evidence="8 9">
    <name type="scientific">Polioptila caerulea</name>
    <name type="common">Blue-grey gnatcatcher</name>
    <dbReference type="NCBI Taxonomy" id="66707"/>
    <lineage>
        <taxon>Eukaryota</taxon>
        <taxon>Metazoa</taxon>
        <taxon>Chordata</taxon>
        <taxon>Craniata</taxon>
        <taxon>Vertebrata</taxon>
        <taxon>Euteleostomi</taxon>
        <taxon>Archelosauria</taxon>
        <taxon>Archosauria</taxon>
        <taxon>Dinosauria</taxon>
        <taxon>Saurischia</taxon>
        <taxon>Theropoda</taxon>
        <taxon>Coelurosauria</taxon>
        <taxon>Aves</taxon>
        <taxon>Neognathae</taxon>
        <taxon>Neoaves</taxon>
        <taxon>Telluraves</taxon>
        <taxon>Australaves</taxon>
        <taxon>Passeriformes</taxon>
        <taxon>Certhiidae</taxon>
        <taxon>Polioptilinae</taxon>
        <taxon>Polioptila</taxon>
    </lineage>
</organism>
<keyword evidence="3 5" id="KW-0403">Intermediate filament</keyword>
<dbReference type="Gene3D" id="1.20.5.170">
    <property type="match status" value="1"/>
</dbReference>
<evidence type="ECO:0000256" key="2">
    <source>
        <dbReference type="ARBA" id="ARBA00022744"/>
    </source>
</evidence>
<keyword evidence="4 6" id="KW-0175">Coiled coil</keyword>
<keyword evidence="9" id="KW-1185">Reference proteome</keyword>
<dbReference type="Proteomes" id="UP000573697">
    <property type="component" value="Unassembled WGS sequence"/>
</dbReference>
<name>A0A7K5E8C0_POLCE</name>
<reference evidence="8 9" key="1">
    <citation type="submission" date="2019-09" db="EMBL/GenBank/DDBJ databases">
        <title>Bird 10,000 Genomes (B10K) Project - Family phase.</title>
        <authorList>
            <person name="Zhang G."/>
        </authorList>
    </citation>
    <scope>NUCLEOTIDE SEQUENCE [LARGE SCALE GENOMIC DNA]</scope>
    <source>
        <strain evidence="8">B10K-DU-001-66</strain>
        <tissue evidence="8">Muscle</tissue>
    </source>
</reference>
<keyword evidence="1" id="KW-0597">Phosphoprotein</keyword>
<comment type="similarity">
    <text evidence="5">Belongs to the intermediate filament family.</text>
</comment>
<dbReference type="EMBL" id="VYXF01004477">
    <property type="protein sequence ID" value="NWS28095.1"/>
    <property type="molecule type" value="Genomic_DNA"/>
</dbReference>
<feature type="coiled-coil region" evidence="6">
    <location>
        <begin position="144"/>
        <end position="182"/>
    </location>
</feature>